<dbReference type="Pfam" id="PF14559">
    <property type="entry name" value="TPR_19"/>
    <property type="match status" value="1"/>
</dbReference>
<feature type="repeat" description="TPR" evidence="3">
    <location>
        <begin position="288"/>
        <end position="321"/>
    </location>
</feature>
<keyword evidence="1" id="KW-0677">Repeat</keyword>
<dbReference type="Proteomes" id="UP000280296">
    <property type="component" value="Unassembled WGS sequence"/>
</dbReference>
<dbReference type="PANTHER" id="PTHR45586">
    <property type="entry name" value="TPR REPEAT-CONTAINING PROTEIN PA4667"/>
    <property type="match status" value="1"/>
</dbReference>
<dbReference type="SUPFAM" id="SSF48452">
    <property type="entry name" value="TPR-like"/>
    <property type="match status" value="2"/>
</dbReference>
<dbReference type="AlphaFoldDB" id="A0A432MJ74"/>
<evidence type="ECO:0000313" key="5">
    <source>
        <dbReference type="EMBL" id="RUL87422.1"/>
    </source>
</evidence>
<sequence>MSRRSTLSLIGSALGWTALAAGISWAGWMMIRPAPSLDEADALASAGRFDEAEALLEAHLRARPSSSEAHLRAAQLLLYRPAPEGDGAEALLEARADRAAEHLDRVRPADDRTAALVQLYRGKADYFRYNTQAAEASWLEALRIDPRVPEAGWALLDLYYLQGRTREGRRLALQLHQVEPDPIDRVQLLLELVRQDAMPLAPGAVVSQFEPVVRRHPDDLHAALALGLGLVRDSRAPEGLSLLRDEVRRHPDDPDSWDALLTGLDDSGEIDLMARTIELLPPPIAGSPRFARHFGRVAQELGDWESAIASYRVAVGADPEDPRLLYRLARALRNAGQLDEASRLDARIEAAEQARDEVRALYDEANAVSDLADPSLVPLYRRIADQRERFLRLREAIAWHRLILEASPEDPESLAAVSRLSPLVEGLE</sequence>
<dbReference type="Pfam" id="PF13428">
    <property type="entry name" value="TPR_14"/>
    <property type="match status" value="1"/>
</dbReference>
<keyword evidence="4" id="KW-0175">Coiled coil</keyword>
<name>A0A432MJ74_9BACT</name>
<dbReference type="RefSeq" id="WP_126725638.1">
    <property type="nucleotide sequence ID" value="NZ_RYZH01000021.1"/>
</dbReference>
<gene>
    <name evidence="5" type="ORF">TsocGM_12130</name>
</gene>
<keyword evidence="6" id="KW-1185">Reference proteome</keyword>
<dbReference type="InterPro" id="IPR019734">
    <property type="entry name" value="TPR_rpt"/>
</dbReference>
<proteinExistence type="predicted"/>
<dbReference type="InterPro" id="IPR051012">
    <property type="entry name" value="CellSynth/LPSAsmb/PSIAsmb"/>
</dbReference>
<dbReference type="Gene3D" id="1.25.40.10">
    <property type="entry name" value="Tetratricopeptide repeat domain"/>
    <property type="match status" value="2"/>
</dbReference>
<dbReference type="PANTHER" id="PTHR45586:SF1">
    <property type="entry name" value="LIPOPOLYSACCHARIDE ASSEMBLY PROTEIN B"/>
    <property type="match status" value="1"/>
</dbReference>
<dbReference type="InterPro" id="IPR011990">
    <property type="entry name" value="TPR-like_helical_dom_sf"/>
</dbReference>
<comment type="caution">
    <text evidence="5">The sequence shown here is derived from an EMBL/GenBank/DDBJ whole genome shotgun (WGS) entry which is preliminary data.</text>
</comment>
<reference evidence="5 6" key="1">
    <citation type="submission" date="2018-12" db="EMBL/GenBank/DDBJ databases">
        <authorList>
            <person name="Toschakov S.V."/>
        </authorList>
    </citation>
    <scope>NUCLEOTIDE SEQUENCE [LARGE SCALE GENOMIC DNA]</scope>
    <source>
        <strain evidence="5 6">GM2012</strain>
    </source>
</reference>
<dbReference type="PROSITE" id="PS50005">
    <property type="entry name" value="TPR"/>
    <property type="match status" value="1"/>
</dbReference>
<feature type="coiled-coil region" evidence="4">
    <location>
        <begin position="334"/>
        <end position="371"/>
    </location>
</feature>
<reference evidence="5 6" key="2">
    <citation type="submission" date="2019-01" db="EMBL/GenBank/DDBJ databases">
        <title>Tautonia sociabilis, a novel thermotolerant planctomycete of Isosphaeraceae family, isolated from a 4000 m deep subterranean habitat.</title>
        <authorList>
            <person name="Kovaleva O.L."/>
            <person name="Elcheninov A.G."/>
            <person name="Van Heerden E."/>
            <person name="Toshchakov S.V."/>
            <person name="Novikov A."/>
            <person name="Bonch-Osmolovskaya E.A."/>
            <person name="Kublanov I.V."/>
        </authorList>
    </citation>
    <scope>NUCLEOTIDE SEQUENCE [LARGE SCALE GENOMIC DNA]</scope>
    <source>
        <strain evidence="5 6">GM2012</strain>
    </source>
</reference>
<evidence type="ECO:0000313" key="6">
    <source>
        <dbReference type="Proteomes" id="UP000280296"/>
    </source>
</evidence>
<evidence type="ECO:0000256" key="2">
    <source>
        <dbReference type="ARBA" id="ARBA00022803"/>
    </source>
</evidence>
<evidence type="ECO:0000256" key="3">
    <source>
        <dbReference type="PROSITE-ProRule" id="PRU00339"/>
    </source>
</evidence>
<evidence type="ECO:0000256" key="4">
    <source>
        <dbReference type="SAM" id="Coils"/>
    </source>
</evidence>
<dbReference type="EMBL" id="RYZH01000021">
    <property type="protein sequence ID" value="RUL87422.1"/>
    <property type="molecule type" value="Genomic_DNA"/>
</dbReference>
<keyword evidence="2 3" id="KW-0802">TPR repeat</keyword>
<evidence type="ECO:0000256" key="1">
    <source>
        <dbReference type="ARBA" id="ARBA00022737"/>
    </source>
</evidence>
<protein>
    <submittedName>
        <fullName evidence="5">Tetratricopeptide repeat protein</fullName>
    </submittedName>
</protein>
<organism evidence="5 6">
    <name type="scientific">Tautonia sociabilis</name>
    <dbReference type="NCBI Taxonomy" id="2080755"/>
    <lineage>
        <taxon>Bacteria</taxon>
        <taxon>Pseudomonadati</taxon>
        <taxon>Planctomycetota</taxon>
        <taxon>Planctomycetia</taxon>
        <taxon>Isosphaerales</taxon>
        <taxon>Isosphaeraceae</taxon>
        <taxon>Tautonia</taxon>
    </lineage>
</organism>
<accession>A0A432MJ74</accession>
<dbReference type="OrthoDB" id="254846at2"/>